<keyword evidence="3" id="KW-1185">Reference proteome</keyword>
<reference evidence="2 3" key="1">
    <citation type="journal article" date="2022" name="Allergy">
        <title>Genome assembly and annotation of Periplaneta americana reveal a comprehensive cockroach allergen profile.</title>
        <authorList>
            <person name="Wang L."/>
            <person name="Xiong Q."/>
            <person name="Saelim N."/>
            <person name="Wang L."/>
            <person name="Nong W."/>
            <person name="Wan A.T."/>
            <person name="Shi M."/>
            <person name="Liu X."/>
            <person name="Cao Q."/>
            <person name="Hui J.H.L."/>
            <person name="Sookrung N."/>
            <person name="Leung T.F."/>
            <person name="Tungtrongchitr A."/>
            <person name="Tsui S.K.W."/>
        </authorList>
    </citation>
    <scope>NUCLEOTIDE SEQUENCE [LARGE SCALE GENOMIC DNA]</scope>
    <source>
        <strain evidence="2">PWHHKU_190912</strain>
    </source>
</reference>
<accession>A0ABQ8TNA0</accession>
<name>A0ABQ8TNA0_PERAM</name>
<dbReference type="EMBL" id="JAJSOF020000005">
    <property type="protein sequence ID" value="KAJ4447517.1"/>
    <property type="molecule type" value="Genomic_DNA"/>
</dbReference>
<feature type="region of interest" description="Disordered" evidence="1">
    <location>
        <begin position="95"/>
        <end position="115"/>
    </location>
</feature>
<comment type="caution">
    <text evidence="2">The sequence shown here is derived from an EMBL/GenBank/DDBJ whole genome shotgun (WGS) entry which is preliminary data.</text>
</comment>
<protein>
    <submittedName>
        <fullName evidence="2">Uncharacterized protein</fullName>
    </submittedName>
</protein>
<evidence type="ECO:0000313" key="2">
    <source>
        <dbReference type="EMBL" id="KAJ4447517.1"/>
    </source>
</evidence>
<proteinExistence type="predicted"/>
<evidence type="ECO:0000256" key="1">
    <source>
        <dbReference type="SAM" id="MobiDB-lite"/>
    </source>
</evidence>
<evidence type="ECO:0000313" key="3">
    <source>
        <dbReference type="Proteomes" id="UP001148838"/>
    </source>
</evidence>
<sequence length="115" mass="12986">MAILATTWLKMSIQLILWTIKGYESMVRSTPINIFNDDLMILTETFLMAETDIQGYYSHHSLVKQGPTGRPSGGISCFLKASLTPVQKIQATLNQRNKGQQADQMEEFHAFSSHH</sequence>
<organism evidence="2 3">
    <name type="scientific">Periplaneta americana</name>
    <name type="common">American cockroach</name>
    <name type="synonym">Blatta americana</name>
    <dbReference type="NCBI Taxonomy" id="6978"/>
    <lineage>
        <taxon>Eukaryota</taxon>
        <taxon>Metazoa</taxon>
        <taxon>Ecdysozoa</taxon>
        <taxon>Arthropoda</taxon>
        <taxon>Hexapoda</taxon>
        <taxon>Insecta</taxon>
        <taxon>Pterygota</taxon>
        <taxon>Neoptera</taxon>
        <taxon>Polyneoptera</taxon>
        <taxon>Dictyoptera</taxon>
        <taxon>Blattodea</taxon>
        <taxon>Blattoidea</taxon>
        <taxon>Blattidae</taxon>
        <taxon>Blattinae</taxon>
        <taxon>Periplaneta</taxon>
    </lineage>
</organism>
<dbReference type="Proteomes" id="UP001148838">
    <property type="component" value="Unassembled WGS sequence"/>
</dbReference>
<gene>
    <name evidence="2" type="ORF">ANN_09524</name>
</gene>